<feature type="chain" id="PRO_5040502897" description="Transmembrane protein 53" evidence="8">
    <location>
        <begin position="27"/>
        <end position="340"/>
    </location>
</feature>
<evidence type="ECO:0000256" key="3">
    <source>
        <dbReference type="ARBA" id="ARBA00022989"/>
    </source>
</evidence>
<dbReference type="InterPro" id="IPR008547">
    <property type="entry name" value="DUF829_TMEM53"/>
</dbReference>
<evidence type="ECO:0000256" key="6">
    <source>
        <dbReference type="ARBA" id="ARBA00034303"/>
    </source>
</evidence>
<keyword evidence="5" id="KW-0539">Nucleus</keyword>
<evidence type="ECO:0000256" key="8">
    <source>
        <dbReference type="SAM" id="SignalP"/>
    </source>
</evidence>
<dbReference type="SUPFAM" id="SSF53474">
    <property type="entry name" value="alpha/beta-Hydrolases"/>
    <property type="match status" value="1"/>
</dbReference>
<dbReference type="PANTHER" id="PTHR12265:SF30">
    <property type="entry name" value="TRANSMEMBRANE PROTEIN 53"/>
    <property type="match status" value="1"/>
</dbReference>
<reference evidence="9" key="1">
    <citation type="submission" date="2021-12" db="EMBL/GenBank/DDBJ databases">
        <authorList>
            <person name="King R."/>
        </authorList>
    </citation>
    <scope>NUCLEOTIDE SEQUENCE</scope>
</reference>
<evidence type="ECO:0008006" key="11">
    <source>
        <dbReference type="Google" id="ProtNLM"/>
    </source>
</evidence>
<dbReference type="OrthoDB" id="77878at2759"/>
<name>A0A9P0FBD4_BRAAE</name>
<keyword evidence="8" id="KW-0732">Signal</keyword>
<dbReference type="GO" id="GO:0005640">
    <property type="term" value="C:nuclear outer membrane"/>
    <property type="evidence" value="ECO:0007669"/>
    <property type="project" value="UniProtKB-SubCell"/>
</dbReference>
<evidence type="ECO:0000256" key="1">
    <source>
        <dbReference type="ARBA" id="ARBA00007387"/>
    </source>
</evidence>
<evidence type="ECO:0000256" key="4">
    <source>
        <dbReference type="ARBA" id="ARBA00023136"/>
    </source>
</evidence>
<dbReference type="PANTHER" id="PTHR12265">
    <property type="entry name" value="TRANSMEMBRANE PROTEIN 53"/>
    <property type="match status" value="1"/>
</dbReference>
<dbReference type="EMBL" id="OV121141">
    <property type="protein sequence ID" value="CAH0549119.1"/>
    <property type="molecule type" value="Genomic_DNA"/>
</dbReference>
<proteinExistence type="inferred from homology"/>
<keyword evidence="10" id="KW-1185">Reference proteome</keyword>
<keyword evidence="4 7" id="KW-0472">Membrane</keyword>
<protein>
    <recommendedName>
        <fullName evidence="11">Transmembrane protein 53</fullName>
    </recommendedName>
</protein>
<dbReference type="AlphaFoldDB" id="A0A9P0FBD4"/>
<sequence length="340" mass="39278">MRKSTSFYLKIALSSTFLCFAHSTNSNFVDCQSWFSRGAGRKIRGKSIIKDLRLYSTNKMSDHGDTLEYHIKFPNPNFNYGQNGESDFVFVVNEEKIPVILLFGWAGCQDKYLAKYSKIYEEKGLITLRYTAPVKCLFWKRYQMLKIGEKLVKLLLDLNFDSHPIIIHCFSNGGAFLYQNVSMALDKCPKDIPVKGIIFDSAPGKKRILSLFRAISAILGGNAIYNISMSLFMTMFISVIWLYEIITKELFAKKVTHTNLYEHLKHEKNYWPQHFIYSKADNLIPYTDIEQFSSFRKTQGVDVTTLCYEESLHVKHLPENKESYVNSVCNFINKCLNGKN</sequence>
<dbReference type="InterPro" id="IPR029058">
    <property type="entry name" value="AB_hydrolase_fold"/>
</dbReference>
<dbReference type="Proteomes" id="UP001154078">
    <property type="component" value="Chromosome 10"/>
</dbReference>
<keyword evidence="2 7" id="KW-0812">Transmembrane</keyword>
<feature type="signal peptide" evidence="8">
    <location>
        <begin position="1"/>
        <end position="26"/>
    </location>
</feature>
<comment type="subcellular location">
    <subcellularLocation>
        <location evidence="6">Nucleus outer membrane</location>
        <topology evidence="6">Single-pass membrane protein</topology>
    </subcellularLocation>
</comment>
<accession>A0A9P0FBD4</accession>
<keyword evidence="3 7" id="KW-1133">Transmembrane helix</keyword>
<evidence type="ECO:0000313" key="10">
    <source>
        <dbReference type="Proteomes" id="UP001154078"/>
    </source>
</evidence>
<evidence type="ECO:0000256" key="7">
    <source>
        <dbReference type="SAM" id="Phobius"/>
    </source>
</evidence>
<dbReference type="Pfam" id="PF05705">
    <property type="entry name" value="DUF829"/>
    <property type="match status" value="1"/>
</dbReference>
<evidence type="ECO:0000313" key="9">
    <source>
        <dbReference type="EMBL" id="CAH0549119.1"/>
    </source>
</evidence>
<gene>
    <name evidence="9" type="ORF">MELIAE_LOCUS2398</name>
</gene>
<organism evidence="9 10">
    <name type="scientific">Brassicogethes aeneus</name>
    <name type="common">Rape pollen beetle</name>
    <name type="synonym">Meligethes aeneus</name>
    <dbReference type="NCBI Taxonomy" id="1431903"/>
    <lineage>
        <taxon>Eukaryota</taxon>
        <taxon>Metazoa</taxon>
        <taxon>Ecdysozoa</taxon>
        <taxon>Arthropoda</taxon>
        <taxon>Hexapoda</taxon>
        <taxon>Insecta</taxon>
        <taxon>Pterygota</taxon>
        <taxon>Neoptera</taxon>
        <taxon>Endopterygota</taxon>
        <taxon>Coleoptera</taxon>
        <taxon>Polyphaga</taxon>
        <taxon>Cucujiformia</taxon>
        <taxon>Nitidulidae</taxon>
        <taxon>Meligethinae</taxon>
        <taxon>Brassicogethes</taxon>
    </lineage>
</organism>
<evidence type="ECO:0000256" key="2">
    <source>
        <dbReference type="ARBA" id="ARBA00022692"/>
    </source>
</evidence>
<comment type="similarity">
    <text evidence="1">Belongs to the TMEM53 family.</text>
</comment>
<feature type="transmembrane region" description="Helical" evidence="7">
    <location>
        <begin position="223"/>
        <end position="243"/>
    </location>
</feature>
<evidence type="ECO:0000256" key="5">
    <source>
        <dbReference type="ARBA" id="ARBA00023242"/>
    </source>
</evidence>